<dbReference type="InterPro" id="IPR053160">
    <property type="entry name" value="MFS_DHA3_Transporter"/>
</dbReference>
<name>A0A1G2RK36_9BACT</name>
<feature type="transmembrane region" description="Helical" evidence="4">
    <location>
        <begin position="78"/>
        <end position="97"/>
    </location>
</feature>
<dbReference type="STRING" id="1802461.A3B24_01050"/>
<dbReference type="EMBL" id="MHUG01000015">
    <property type="protein sequence ID" value="OHA73204.1"/>
    <property type="molecule type" value="Genomic_DNA"/>
</dbReference>
<accession>A0A1G2RK36</accession>
<keyword evidence="1 4" id="KW-0812">Transmembrane</keyword>
<feature type="transmembrane region" description="Helical" evidence="4">
    <location>
        <begin position="166"/>
        <end position="185"/>
    </location>
</feature>
<evidence type="ECO:0000256" key="4">
    <source>
        <dbReference type="SAM" id="Phobius"/>
    </source>
</evidence>
<feature type="transmembrane region" description="Helical" evidence="4">
    <location>
        <begin position="21"/>
        <end position="39"/>
    </location>
</feature>
<evidence type="ECO:0000256" key="3">
    <source>
        <dbReference type="ARBA" id="ARBA00023136"/>
    </source>
</evidence>
<protein>
    <recommendedName>
        <fullName evidence="5">Major facilitator superfamily (MFS) profile domain-containing protein</fullName>
    </recommendedName>
</protein>
<keyword evidence="3 4" id="KW-0472">Membrane</keyword>
<proteinExistence type="predicted"/>
<dbReference type="PROSITE" id="PS50850">
    <property type="entry name" value="MFS"/>
    <property type="match status" value="1"/>
</dbReference>
<keyword evidence="2 4" id="KW-1133">Transmembrane helix</keyword>
<feature type="transmembrane region" description="Helical" evidence="4">
    <location>
        <begin position="45"/>
        <end position="66"/>
    </location>
</feature>
<feature type="transmembrane region" description="Helical" evidence="4">
    <location>
        <begin position="144"/>
        <end position="160"/>
    </location>
</feature>
<dbReference type="InterPro" id="IPR020846">
    <property type="entry name" value="MFS_dom"/>
</dbReference>
<gene>
    <name evidence="6" type="ORF">A3B24_01050</name>
</gene>
<dbReference type="InterPro" id="IPR036259">
    <property type="entry name" value="MFS_trans_sf"/>
</dbReference>
<reference evidence="6 7" key="1">
    <citation type="journal article" date="2016" name="Nat. Commun.">
        <title>Thousands of microbial genomes shed light on interconnected biogeochemical processes in an aquifer system.</title>
        <authorList>
            <person name="Anantharaman K."/>
            <person name="Brown C.T."/>
            <person name="Hug L.A."/>
            <person name="Sharon I."/>
            <person name="Castelle C.J."/>
            <person name="Probst A.J."/>
            <person name="Thomas B.C."/>
            <person name="Singh A."/>
            <person name="Wilkins M.J."/>
            <person name="Karaoz U."/>
            <person name="Brodie E.L."/>
            <person name="Williams K.H."/>
            <person name="Hubbard S.S."/>
            <person name="Banfield J.F."/>
        </authorList>
    </citation>
    <scope>NUCLEOTIDE SEQUENCE [LARGE SCALE GENOMIC DNA]</scope>
</reference>
<evidence type="ECO:0000256" key="2">
    <source>
        <dbReference type="ARBA" id="ARBA00022989"/>
    </source>
</evidence>
<feature type="transmembrane region" description="Helical" evidence="4">
    <location>
        <begin position="103"/>
        <end position="123"/>
    </location>
</feature>
<sequence length="418" mass="47197">MSQELTQNQRWLSRKYLAYKFLANLFFVEAVWLYFYRLFITDQQVGILDGFAFAIGLIAEVPSGVLADRFGRDRMVKLGQFLAGGGLLIQAFGSSFVPFFAGQAIMMIGISFVSGADEALFFGKLNFDRASVNWRKLVMRGSQVVLIGLLVATVVGGWLHTVNPRIPWILTGFSFIGSVLLIWSIKDIRPEKGKQKFSTELREHLASIKSGFAQFRTPKLWLYVPIILIVQGLFYTAGWGLLRLVLLDRFHFDPFWGSIVIATSSLITVGILALMHKYAENMSEKRVLALVSVSAAASLLLSFADIGMWGYFVVFTLYAGEYVLYPFMSEVLNNRAEENQRATVLSVASFLRTLPYVVLAPIIGYLNTYNKLEYFLISWAILIFVAILLYLLLKKKDGFISLVQKETEKEMRVPEISV</sequence>
<dbReference type="Pfam" id="PF07690">
    <property type="entry name" value="MFS_1"/>
    <property type="match status" value="1"/>
</dbReference>
<feature type="transmembrane region" description="Helical" evidence="4">
    <location>
        <begin position="372"/>
        <end position="393"/>
    </location>
</feature>
<evidence type="ECO:0000259" key="5">
    <source>
        <dbReference type="PROSITE" id="PS50850"/>
    </source>
</evidence>
<evidence type="ECO:0000256" key="1">
    <source>
        <dbReference type="ARBA" id="ARBA00022692"/>
    </source>
</evidence>
<feature type="transmembrane region" description="Helical" evidence="4">
    <location>
        <begin position="220"/>
        <end position="242"/>
    </location>
</feature>
<dbReference type="SUPFAM" id="SSF103473">
    <property type="entry name" value="MFS general substrate transporter"/>
    <property type="match status" value="1"/>
</dbReference>
<feature type="transmembrane region" description="Helical" evidence="4">
    <location>
        <begin position="254"/>
        <end position="275"/>
    </location>
</feature>
<comment type="caution">
    <text evidence="6">The sequence shown here is derived from an EMBL/GenBank/DDBJ whole genome shotgun (WGS) entry which is preliminary data.</text>
</comment>
<organism evidence="6 7">
    <name type="scientific">Candidatus Wildermuthbacteria bacterium RIFCSPLOWO2_01_FULL_48_16</name>
    <dbReference type="NCBI Taxonomy" id="1802461"/>
    <lineage>
        <taxon>Bacteria</taxon>
        <taxon>Candidatus Wildermuthiibacteriota</taxon>
    </lineage>
</organism>
<feature type="transmembrane region" description="Helical" evidence="4">
    <location>
        <begin position="344"/>
        <end position="366"/>
    </location>
</feature>
<dbReference type="Gene3D" id="1.20.1250.20">
    <property type="entry name" value="MFS general substrate transporter like domains"/>
    <property type="match status" value="1"/>
</dbReference>
<dbReference type="AlphaFoldDB" id="A0A1G2RK36"/>
<dbReference type="PANTHER" id="PTHR23530">
    <property type="entry name" value="TRANSPORT PROTEIN-RELATED"/>
    <property type="match status" value="1"/>
</dbReference>
<feature type="transmembrane region" description="Helical" evidence="4">
    <location>
        <begin position="310"/>
        <end position="332"/>
    </location>
</feature>
<feature type="domain" description="Major facilitator superfamily (MFS) profile" evidence="5">
    <location>
        <begin position="1"/>
        <end position="397"/>
    </location>
</feature>
<feature type="transmembrane region" description="Helical" evidence="4">
    <location>
        <begin position="287"/>
        <end position="304"/>
    </location>
</feature>
<dbReference type="GO" id="GO:0022857">
    <property type="term" value="F:transmembrane transporter activity"/>
    <property type="evidence" value="ECO:0007669"/>
    <property type="project" value="InterPro"/>
</dbReference>
<evidence type="ECO:0000313" key="7">
    <source>
        <dbReference type="Proteomes" id="UP000176917"/>
    </source>
</evidence>
<evidence type="ECO:0000313" key="6">
    <source>
        <dbReference type="EMBL" id="OHA73204.1"/>
    </source>
</evidence>
<dbReference type="Proteomes" id="UP000176917">
    <property type="component" value="Unassembled WGS sequence"/>
</dbReference>
<dbReference type="PANTHER" id="PTHR23530:SF1">
    <property type="entry name" value="PERMEASE, MAJOR FACILITATOR SUPERFAMILY-RELATED"/>
    <property type="match status" value="1"/>
</dbReference>
<dbReference type="InterPro" id="IPR011701">
    <property type="entry name" value="MFS"/>
</dbReference>